<keyword evidence="1" id="KW-0732">Signal</keyword>
<sequence>MRPWHRLLLCSVLLPAAVLTGRVPAAAVPGPAEVLAAARAAPDGSRVTGVSEGPGRLLLLRVYSAAMDAVFEVRVLRAADPSAPAPVLYLLNGAHGGTDASSWTDQTDVADFFADDQVTVVVPMGGRGSYFTDWRADDPVLGRQRWKTFLTEELPPIVDATFAGTGANAIAGISMGGTSVFQLAAAKPGLFRAVGSYSGCVGTSDPQGQAMVSAVVTRWSGNPANMWGPPGDPAWAANDPAVHADLLRGSTIYVSSGTGLPGEFDTLDGPGIAGNPGKLAGQLTNGGVLEAVTHACTLALRARLDAAGVPATFVTRPFGTHSWGYWQRELHESWPGFAEALRR</sequence>
<feature type="chain" id="PRO_5046834365" evidence="1">
    <location>
        <begin position="26"/>
        <end position="343"/>
    </location>
</feature>
<protein>
    <submittedName>
        <fullName evidence="2">Alpha/beta hydrolase</fullName>
    </submittedName>
</protein>
<keyword evidence="3" id="KW-1185">Reference proteome</keyword>
<accession>A0ABW6PS37</accession>
<gene>
    <name evidence="2" type="ORF">ACFYTF_20280</name>
</gene>
<dbReference type="InterPro" id="IPR029058">
    <property type="entry name" value="AB_hydrolase_fold"/>
</dbReference>
<dbReference type="Proteomes" id="UP001601444">
    <property type="component" value="Unassembled WGS sequence"/>
</dbReference>
<dbReference type="GO" id="GO:0016787">
    <property type="term" value="F:hydrolase activity"/>
    <property type="evidence" value="ECO:0007669"/>
    <property type="project" value="UniProtKB-KW"/>
</dbReference>
<keyword evidence="2" id="KW-0378">Hydrolase</keyword>
<dbReference type="Pfam" id="PF00756">
    <property type="entry name" value="Esterase"/>
    <property type="match status" value="1"/>
</dbReference>
<dbReference type="RefSeq" id="WP_387701664.1">
    <property type="nucleotide sequence ID" value="NZ_JBIAMX010000012.1"/>
</dbReference>
<dbReference type="Gene3D" id="3.40.50.1820">
    <property type="entry name" value="alpha/beta hydrolase"/>
    <property type="match status" value="1"/>
</dbReference>
<dbReference type="PANTHER" id="PTHR48098:SF1">
    <property type="entry name" value="DIACYLGLYCEROL ACYLTRANSFERASE_MYCOLYLTRANSFERASE AG85A"/>
    <property type="match status" value="1"/>
</dbReference>
<dbReference type="InterPro" id="IPR000801">
    <property type="entry name" value="Esterase-like"/>
</dbReference>
<evidence type="ECO:0000256" key="1">
    <source>
        <dbReference type="SAM" id="SignalP"/>
    </source>
</evidence>
<feature type="signal peptide" evidence="1">
    <location>
        <begin position="1"/>
        <end position="25"/>
    </location>
</feature>
<reference evidence="2 3" key="1">
    <citation type="submission" date="2024-10" db="EMBL/GenBank/DDBJ databases">
        <title>The Natural Products Discovery Center: Release of the First 8490 Sequenced Strains for Exploring Actinobacteria Biosynthetic Diversity.</title>
        <authorList>
            <person name="Kalkreuter E."/>
            <person name="Kautsar S.A."/>
            <person name="Yang D."/>
            <person name="Bader C.D."/>
            <person name="Teijaro C.N."/>
            <person name="Fluegel L."/>
            <person name="Davis C.M."/>
            <person name="Simpson J.R."/>
            <person name="Lauterbach L."/>
            <person name="Steele A.D."/>
            <person name="Gui C."/>
            <person name="Meng S."/>
            <person name="Li G."/>
            <person name="Viehrig K."/>
            <person name="Ye F."/>
            <person name="Su P."/>
            <person name="Kiefer A.F."/>
            <person name="Nichols A."/>
            <person name="Cepeda A.J."/>
            <person name="Yan W."/>
            <person name="Fan B."/>
            <person name="Jiang Y."/>
            <person name="Adhikari A."/>
            <person name="Zheng C.-J."/>
            <person name="Schuster L."/>
            <person name="Cowan T.M."/>
            <person name="Smanski M.J."/>
            <person name="Chevrette M.G."/>
            <person name="De Carvalho L.P.S."/>
            <person name="Shen B."/>
        </authorList>
    </citation>
    <scope>NUCLEOTIDE SEQUENCE [LARGE SCALE GENOMIC DNA]</scope>
    <source>
        <strain evidence="2 3">NPDC004045</strain>
    </source>
</reference>
<organism evidence="2 3">
    <name type="scientific">Nocardia thailandica</name>
    <dbReference type="NCBI Taxonomy" id="257275"/>
    <lineage>
        <taxon>Bacteria</taxon>
        <taxon>Bacillati</taxon>
        <taxon>Actinomycetota</taxon>
        <taxon>Actinomycetes</taxon>
        <taxon>Mycobacteriales</taxon>
        <taxon>Nocardiaceae</taxon>
        <taxon>Nocardia</taxon>
    </lineage>
</organism>
<comment type="caution">
    <text evidence="2">The sequence shown here is derived from an EMBL/GenBank/DDBJ whole genome shotgun (WGS) entry which is preliminary data.</text>
</comment>
<dbReference type="EMBL" id="JBIAMX010000012">
    <property type="protein sequence ID" value="MFF0545174.1"/>
    <property type="molecule type" value="Genomic_DNA"/>
</dbReference>
<proteinExistence type="predicted"/>
<evidence type="ECO:0000313" key="2">
    <source>
        <dbReference type="EMBL" id="MFF0545174.1"/>
    </source>
</evidence>
<dbReference type="SUPFAM" id="SSF53474">
    <property type="entry name" value="alpha/beta-Hydrolases"/>
    <property type="match status" value="1"/>
</dbReference>
<evidence type="ECO:0000313" key="3">
    <source>
        <dbReference type="Proteomes" id="UP001601444"/>
    </source>
</evidence>
<dbReference type="InterPro" id="IPR050583">
    <property type="entry name" value="Mycobacterial_A85_antigen"/>
</dbReference>
<name>A0ABW6PS37_9NOCA</name>
<dbReference type="PANTHER" id="PTHR48098">
    <property type="entry name" value="ENTEROCHELIN ESTERASE-RELATED"/>
    <property type="match status" value="1"/>
</dbReference>